<dbReference type="Proteomes" id="UP000002624">
    <property type="component" value="Unassembled WGS sequence"/>
</dbReference>
<dbReference type="OrthoDB" id="5552418at2759"/>
<evidence type="ECO:0000256" key="1">
    <source>
        <dbReference type="SAM" id="MobiDB-lite"/>
    </source>
</evidence>
<dbReference type="EMBL" id="GG692427">
    <property type="protein sequence ID" value="EER40385.1"/>
    <property type="molecule type" value="Genomic_DNA"/>
</dbReference>
<gene>
    <name evidence="2" type="ORF">HCDG_05782</name>
</gene>
<protein>
    <submittedName>
        <fullName evidence="2">Uncharacterized protein</fullName>
    </submittedName>
</protein>
<name>C6HHV1_AJECH</name>
<organism evidence="2 3">
    <name type="scientific">Ajellomyces capsulatus (strain H143)</name>
    <name type="common">Darling's disease fungus</name>
    <name type="synonym">Histoplasma capsulatum</name>
    <dbReference type="NCBI Taxonomy" id="544712"/>
    <lineage>
        <taxon>Eukaryota</taxon>
        <taxon>Fungi</taxon>
        <taxon>Dikarya</taxon>
        <taxon>Ascomycota</taxon>
        <taxon>Pezizomycotina</taxon>
        <taxon>Eurotiomycetes</taxon>
        <taxon>Eurotiomycetidae</taxon>
        <taxon>Onygenales</taxon>
        <taxon>Ajellomycetaceae</taxon>
        <taxon>Histoplasma</taxon>
    </lineage>
</organism>
<dbReference type="HOGENOM" id="CLU_033551_0_0_1"/>
<evidence type="ECO:0000313" key="3">
    <source>
        <dbReference type="Proteomes" id="UP000002624"/>
    </source>
</evidence>
<sequence>MQALCDSGAASWLILPTRPHKARNALLSYRVSIGLETGDRNRKSVNRRYPLFSPPAHRPSYLDPPRGGSLSDDIKGMDGNSQQRKKYDPSSYQTGSGAGPYPIRNLSGSSSERFRQQQQPEPAGGPGTDGVISQDRTSSVSAYDSYGYTESLPYNTPPLQGGTLQSGGIQYQSNFASTSARNQHPNQQQQRLSQYEGDMVYGITPQVQPESQYEGVSHYQPRHSAAIEVLATQFGVPQYFQEGGPAVAGGSDKYLTASQAQTTPYSQPAALPRASTASALPEIMAGLPASTASDGLEHSEFPRQSSGFDGAYIQYQRALRETFENTRSGRLLDASQSLLEISEWLLGNATELGLARDEEELHSDRLKMWNEFNICWLAVCQKQKDMTQEMLESRSGTSPPSLLTEETLNKMGRELVRLCDRMEQHGLVDYQMGVWEEEILSGG</sequence>
<dbReference type="AlphaFoldDB" id="C6HHV1"/>
<accession>C6HHV1</accession>
<reference evidence="3" key="1">
    <citation type="submission" date="2009-05" db="EMBL/GenBank/DDBJ databases">
        <title>The genome sequence of Ajellomyces capsulatus strain H143.</title>
        <authorList>
            <person name="Champion M."/>
            <person name="Cuomo C.A."/>
            <person name="Ma L.-J."/>
            <person name="Henn M.R."/>
            <person name="Sil A."/>
            <person name="Goldman B."/>
            <person name="Young S.K."/>
            <person name="Kodira C.D."/>
            <person name="Zeng Q."/>
            <person name="Koehrsen M."/>
            <person name="Alvarado L."/>
            <person name="Berlin A.M."/>
            <person name="Borenstein D."/>
            <person name="Chen Z."/>
            <person name="Engels R."/>
            <person name="Freedman E."/>
            <person name="Gellesch M."/>
            <person name="Goldberg J."/>
            <person name="Griggs A."/>
            <person name="Gujja S."/>
            <person name="Heiman D.I."/>
            <person name="Hepburn T.A."/>
            <person name="Howarth C."/>
            <person name="Jen D."/>
            <person name="Larson L."/>
            <person name="Lewis B."/>
            <person name="Mehta T."/>
            <person name="Park D."/>
            <person name="Pearson M."/>
            <person name="Roberts A."/>
            <person name="Saif S."/>
            <person name="Shea T.D."/>
            <person name="Shenoy N."/>
            <person name="Sisk P."/>
            <person name="Stolte C."/>
            <person name="Sykes S."/>
            <person name="Walk T."/>
            <person name="White J."/>
            <person name="Yandava C."/>
            <person name="Klein B."/>
            <person name="McEwen J.G."/>
            <person name="Puccia R."/>
            <person name="Goldman G.H."/>
            <person name="Felipe M.S."/>
            <person name="Nino-Vega G."/>
            <person name="San-Blas G."/>
            <person name="Taylor J.W."/>
            <person name="Mendoza L."/>
            <person name="Galagan J.E."/>
            <person name="Nusbaum C."/>
            <person name="Birren B.W."/>
        </authorList>
    </citation>
    <scope>NUCLEOTIDE SEQUENCE [LARGE SCALE GENOMIC DNA]</scope>
    <source>
        <strain evidence="3">H143</strain>
    </source>
</reference>
<feature type="region of interest" description="Disordered" evidence="1">
    <location>
        <begin position="45"/>
        <end position="139"/>
    </location>
</feature>
<dbReference type="OMA" id="NHAWLAL"/>
<proteinExistence type="predicted"/>
<evidence type="ECO:0000313" key="2">
    <source>
        <dbReference type="EMBL" id="EER40385.1"/>
    </source>
</evidence>
<dbReference type="eggNOG" id="ENOG502S0NF">
    <property type="taxonomic scope" value="Eukaryota"/>
</dbReference>
<dbReference type="VEuPathDB" id="FungiDB:HCDG_05782"/>